<dbReference type="PROSITE" id="PS50846">
    <property type="entry name" value="HMA_2"/>
    <property type="match status" value="1"/>
</dbReference>
<reference evidence="2" key="1">
    <citation type="journal article" date="2014" name="Int. J. Syst. Evol. Microbiol.">
        <title>Complete genome sequence of Corynebacterium casei LMG S-19264T (=DSM 44701T), isolated from a smear-ripened cheese.</title>
        <authorList>
            <consortium name="US DOE Joint Genome Institute (JGI-PGF)"/>
            <person name="Walter F."/>
            <person name="Albersmeier A."/>
            <person name="Kalinowski J."/>
            <person name="Ruckert C."/>
        </authorList>
    </citation>
    <scope>NUCLEOTIDE SEQUENCE</scope>
    <source>
        <strain evidence="2">JCM 4956</strain>
    </source>
</reference>
<comment type="caution">
    <text evidence="2">The sequence shown here is derived from an EMBL/GenBank/DDBJ whole genome shotgun (WGS) entry which is preliminary data.</text>
</comment>
<dbReference type="Pfam" id="PF00403">
    <property type="entry name" value="HMA"/>
    <property type="match status" value="1"/>
</dbReference>
<evidence type="ECO:0000313" key="2">
    <source>
        <dbReference type="EMBL" id="GGX57445.1"/>
    </source>
</evidence>
<keyword evidence="3" id="KW-1185">Reference proteome</keyword>
<proteinExistence type="predicted"/>
<dbReference type="CDD" id="cd00371">
    <property type="entry name" value="HMA"/>
    <property type="match status" value="1"/>
</dbReference>
<reference evidence="2" key="2">
    <citation type="submission" date="2020-09" db="EMBL/GenBank/DDBJ databases">
        <authorList>
            <person name="Sun Q."/>
            <person name="Ohkuma M."/>
        </authorList>
    </citation>
    <scope>NUCLEOTIDE SEQUENCE</scope>
    <source>
        <strain evidence="2">JCM 4956</strain>
    </source>
</reference>
<evidence type="ECO:0000259" key="1">
    <source>
        <dbReference type="PROSITE" id="PS50846"/>
    </source>
</evidence>
<evidence type="ECO:0000313" key="3">
    <source>
        <dbReference type="Proteomes" id="UP000645555"/>
    </source>
</evidence>
<feature type="domain" description="HMA" evidence="1">
    <location>
        <begin position="2"/>
        <end position="66"/>
    </location>
</feature>
<dbReference type="AlphaFoldDB" id="A0A918KBG6"/>
<organism evidence="2 3">
    <name type="scientific">Streptomyces fructofermentans</name>
    <dbReference type="NCBI Taxonomy" id="152141"/>
    <lineage>
        <taxon>Bacteria</taxon>
        <taxon>Bacillati</taxon>
        <taxon>Actinomycetota</taxon>
        <taxon>Actinomycetes</taxon>
        <taxon>Kitasatosporales</taxon>
        <taxon>Streptomycetaceae</taxon>
        <taxon>Streptomyces</taxon>
    </lineage>
</organism>
<gene>
    <name evidence="2" type="ORF">GCM10010515_26290</name>
</gene>
<dbReference type="RefSeq" id="WP_190035607.1">
    <property type="nucleotide sequence ID" value="NZ_BMWD01000007.1"/>
</dbReference>
<dbReference type="Gene3D" id="3.30.70.100">
    <property type="match status" value="1"/>
</dbReference>
<sequence length="69" mass="7052">MTEQRYHVIGMTCDRCAGALETRVGSVHGVLSVGIDLDSGAVTVTGEALDGSRICAAITEAGFEVAAVL</sequence>
<dbReference type="Proteomes" id="UP000645555">
    <property type="component" value="Unassembled WGS sequence"/>
</dbReference>
<dbReference type="EMBL" id="BMWD01000007">
    <property type="protein sequence ID" value="GGX57445.1"/>
    <property type="molecule type" value="Genomic_DNA"/>
</dbReference>
<name>A0A918KBG6_9ACTN</name>
<dbReference type="SUPFAM" id="SSF55008">
    <property type="entry name" value="HMA, heavy metal-associated domain"/>
    <property type="match status" value="1"/>
</dbReference>
<dbReference type="GO" id="GO:0046872">
    <property type="term" value="F:metal ion binding"/>
    <property type="evidence" value="ECO:0007669"/>
    <property type="project" value="InterPro"/>
</dbReference>
<accession>A0A918KBG6</accession>
<protein>
    <submittedName>
        <fullName evidence="2">Metal-binding protein</fullName>
    </submittedName>
</protein>
<dbReference type="InterPro" id="IPR006121">
    <property type="entry name" value="HMA_dom"/>
</dbReference>
<dbReference type="InterPro" id="IPR036163">
    <property type="entry name" value="HMA_dom_sf"/>
</dbReference>